<comment type="caution">
    <text evidence="2">The sequence shown here is derived from an EMBL/GenBank/DDBJ whole genome shotgun (WGS) entry which is preliminary data.</text>
</comment>
<keyword evidence="1" id="KW-1133">Transmembrane helix</keyword>
<dbReference type="PANTHER" id="PTHR33507:SF3">
    <property type="entry name" value="INNER MEMBRANE PROTEIN YBBJ"/>
    <property type="match status" value="1"/>
</dbReference>
<dbReference type="GO" id="GO:0005886">
    <property type="term" value="C:plasma membrane"/>
    <property type="evidence" value="ECO:0007669"/>
    <property type="project" value="TreeGrafter"/>
</dbReference>
<feature type="transmembrane region" description="Helical" evidence="1">
    <location>
        <begin position="6"/>
        <end position="22"/>
    </location>
</feature>
<keyword evidence="3" id="KW-1185">Reference proteome</keyword>
<reference evidence="2 3" key="1">
    <citation type="submission" date="2018-06" db="EMBL/GenBank/DDBJ databases">
        <title>Genomic insight into two independent archaeal endosymbiosis events.</title>
        <authorList>
            <person name="Lind A.E."/>
            <person name="Lewis W.H."/>
            <person name="Spang A."/>
            <person name="Guy L."/>
            <person name="Embley M.T."/>
            <person name="Ettema T.J.G."/>
        </authorList>
    </citation>
    <scope>NUCLEOTIDE SEQUENCE [LARGE SCALE GENOMIC DNA]</scope>
    <source>
        <strain evidence="2">NOE</strain>
    </source>
</reference>
<evidence type="ECO:0000256" key="1">
    <source>
        <dbReference type="SAM" id="Phobius"/>
    </source>
</evidence>
<organism evidence="2 3">
    <name type="scientific">Candidatus Methanobinarius endosymbioticus</name>
    <dbReference type="NCBI Taxonomy" id="2006182"/>
    <lineage>
        <taxon>Archaea</taxon>
        <taxon>Methanobacteriati</taxon>
        <taxon>Methanobacteriota</taxon>
        <taxon>Methanomada group</taxon>
        <taxon>Methanobacteria</taxon>
        <taxon>Methanobacteriales</taxon>
        <taxon>Methanobacteriaceae</taxon>
        <taxon>Candidatus Methanobinarius</taxon>
    </lineage>
</organism>
<dbReference type="InterPro" id="IPR012340">
    <property type="entry name" value="NA-bd_OB-fold"/>
</dbReference>
<evidence type="ECO:0000313" key="2">
    <source>
        <dbReference type="EMBL" id="RBQ23042.1"/>
    </source>
</evidence>
<accession>A0A366MC19</accession>
<dbReference type="PANTHER" id="PTHR33507">
    <property type="entry name" value="INNER MEMBRANE PROTEIN YBBJ"/>
    <property type="match status" value="1"/>
</dbReference>
<dbReference type="InterPro" id="IPR052165">
    <property type="entry name" value="Membrane_assoc_protease"/>
</dbReference>
<name>A0A366MC19_9EURY</name>
<dbReference type="AlphaFoldDB" id="A0A366MC19"/>
<dbReference type="Gene3D" id="2.40.50.140">
    <property type="entry name" value="Nucleic acid-binding proteins"/>
    <property type="match status" value="1"/>
</dbReference>
<keyword evidence="1" id="KW-0472">Membrane</keyword>
<protein>
    <submittedName>
        <fullName evidence="2">Uncharacterized protein</fullName>
    </submittedName>
</protein>
<proteinExistence type="predicted"/>
<dbReference type="EMBL" id="NIZT01000029">
    <property type="protein sequence ID" value="RBQ23042.1"/>
    <property type="molecule type" value="Genomic_DNA"/>
</dbReference>
<sequence>MFLIPLNFWILFFAVCLFLEIVTTGFYLMSVGIGSVAAAIANYLGFDPTIQLIIFVIITIICIIASRPLANRLTRESPDKKVATDRLVGKEGVVFEAIDPENSGMLKISGEFWRDSYCGKR</sequence>
<dbReference type="Proteomes" id="UP000253099">
    <property type="component" value="Unassembled WGS sequence"/>
</dbReference>
<gene>
    <name evidence="2" type="ORF">ALNOE001_11650</name>
</gene>
<evidence type="ECO:0000313" key="3">
    <source>
        <dbReference type="Proteomes" id="UP000253099"/>
    </source>
</evidence>
<keyword evidence="1" id="KW-0812">Transmembrane</keyword>
<feature type="transmembrane region" description="Helical" evidence="1">
    <location>
        <begin position="52"/>
        <end position="70"/>
    </location>
</feature>